<gene>
    <name evidence="1" type="ORF">Q604_UNBC04609G0001</name>
</gene>
<name>W1YG47_9ZZZZ</name>
<dbReference type="AlphaFoldDB" id="W1YG47"/>
<sequence>DKNKYIIFKYNGDRVKITNIKSGDILKVCEVISNKQRVL</sequence>
<protein>
    <submittedName>
        <fullName evidence="1">Uncharacterized protein</fullName>
    </submittedName>
</protein>
<evidence type="ECO:0000313" key="1">
    <source>
        <dbReference type="EMBL" id="ETJ41467.1"/>
    </source>
</evidence>
<feature type="non-terminal residue" evidence="1">
    <location>
        <position position="1"/>
    </location>
</feature>
<comment type="caution">
    <text evidence="1">The sequence shown here is derived from an EMBL/GenBank/DDBJ whole genome shotgun (WGS) entry which is preliminary data.</text>
</comment>
<accession>W1YG47</accession>
<dbReference type="EMBL" id="AZMM01004609">
    <property type="protein sequence ID" value="ETJ41467.1"/>
    <property type="molecule type" value="Genomic_DNA"/>
</dbReference>
<reference evidence="1" key="1">
    <citation type="submission" date="2013-12" db="EMBL/GenBank/DDBJ databases">
        <title>A Varibaculum cambriense genome reconstructed from a premature infant gut community with otherwise low bacterial novelty that shifts toward anaerobic metabolism during the third week of life.</title>
        <authorList>
            <person name="Brown C.T."/>
            <person name="Sharon I."/>
            <person name="Thomas B.C."/>
            <person name="Castelle C.J."/>
            <person name="Morowitz M.J."/>
            <person name="Banfield J.F."/>
        </authorList>
    </citation>
    <scope>NUCLEOTIDE SEQUENCE</scope>
</reference>
<organism evidence="1">
    <name type="scientific">human gut metagenome</name>
    <dbReference type="NCBI Taxonomy" id="408170"/>
    <lineage>
        <taxon>unclassified sequences</taxon>
        <taxon>metagenomes</taxon>
        <taxon>organismal metagenomes</taxon>
    </lineage>
</organism>
<proteinExistence type="predicted"/>